<proteinExistence type="inferred from homology"/>
<comment type="subcellular location">
    <subcellularLocation>
        <location evidence="1">Membrane</location>
        <topology evidence="1">Multi-pass membrane protein</topology>
    </subcellularLocation>
</comment>
<keyword evidence="5 9" id="KW-0297">G-protein coupled receptor</keyword>
<dbReference type="EMBL" id="JAVRJZ010000011">
    <property type="protein sequence ID" value="KAK2716633.1"/>
    <property type="molecule type" value="Genomic_DNA"/>
</dbReference>
<feature type="transmembrane region" description="Helical" evidence="10">
    <location>
        <begin position="109"/>
        <end position="128"/>
    </location>
</feature>
<evidence type="ECO:0000256" key="5">
    <source>
        <dbReference type="ARBA" id="ARBA00023040"/>
    </source>
</evidence>
<evidence type="ECO:0000256" key="6">
    <source>
        <dbReference type="ARBA" id="ARBA00023136"/>
    </source>
</evidence>
<evidence type="ECO:0000256" key="2">
    <source>
        <dbReference type="ARBA" id="ARBA00010663"/>
    </source>
</evidence>
<dbReference type="PROSITE" id="PS00237">
    <property type="entry name" value="G_PROTEIN_RECEP_F1_1"/>
    <property type="match status" value="1"/>
</dbReference>
<dbReference type="InterPro" id="IPR017452">
    <property type="entry name" value="GPCR_Rhodpsn_7TM"/>
</dbReference>
<keyword evidence="13" id="KW-1185">Reference proteome</keyword>
<evidence type="ECO:0000256" key="7">
    <source>
        <dbReference type="ARBA" id="ARBA00023170"/>
    </source>
</evidence>
<dbReference type="PRINTS" id="PR00237">
    <property type="entry name" value="GPCRRHODOPSN"/>
</dbReference>
<keyword evidence="7 9" id="KW-0675">Receptor</keyword>
<feature type="transmembrane region" description="Helical" evidence="10">
    <location>
        <begin position="65"/>
        <end position="89"/>
    </location>
</feature>
<dbReference type="GO" id="GO:0005886">
    <property type="term" value="C:plasma membrane"/>
    <property type="evidence" value="ECO:0007669"/>
    <property type="project" value="TreeGrafter"/>
</dbReference>
<feature type="domain" description="G-protein coupled receptors family 1 profile" evidence="11">
    <location>
        <begin position="44"/>
        <end position="321"/>
    </location>
</feature>
<evidence type="ECO:0000313" key="12">
    <source>
        <dbReference type="EMBL" id="KAK2716633.1"/>
    </source>
</evidence>
<reference evidence="12" key="1">
    <citation type="submission" date="2023-07" db="EMBL/GenBank/DDBJ databases">
        <title>Chromosome-level genome assembly of Artemia franciscana.</title>
        <authorList>
            <person name="Jo E."/>
        </authorList>
    </citation>
    <scope>NUCLEOTIDE SEQUENCE</scope>
    <source>
        <tissue evidence="12">Whole body</tissue>
    </source>
</reference>
<gene>
    <name evidence="12" type="ORF">QYM36_006943</name>
</gene>
<feature type="transmembrane region" description="Helical" evidence="10">
    <location>
        <begin position="210"/>
        <end position="230"/>
    </location>
</feature>
<keyword evidence="3 9" id="KW-0812">Transmembrane</keyword>
<feature type="transmembrane region" description="Helical" evidence="10">
    <location>
        <begin position="299"/>
        <end position="324"/>
    </location>
</feature>
<dbReference type="PANTHER" id="PTHR45695:SF26">
    <property type="entry name" value="NEUROPEPTIDE CCHAMIDE-1 RECEPTOR"/>
    <property type="match status" value="1"/>
</dbReference>
<protein>
    <recommendedName>
        <fullName evidence="11">G-protein coupled receptors family 1 profile domain-containing protein</fullName>
    </recommendedName>
</protein>
<evidence type="ECO:0000256" key="1">
    <source>
        <dbReference type="ARBA" id="ARBA00004141"/>
    </source>
</evidence>
<keyword evidence="6 10" id="KW-0472">Membrane</keyword>
<dbReference type="Pfam" id="PF00001">
    <property type="entry name" value="7tm_1"/>
    <property type="match status" value="1"/>
</dbReference>
<comment type="caution">
    <text evidence="12">The sequence shown here is derived from an EMBL/GenBank/DDBJ whole genome shotgun (WGS) entry which is preliminary data.</text>
</comment>
<sequence length="395" mass="45781">MDNNYDVPLIVEETDLEFHAYAIRPETYFVPIIFSFIFITGIIGNGSLIVIYCRHRAMRTVPNTFVLSLSIGDLLVILITVPFTAWIYTFESWHFGEIICIFSEFVKDVSTGVSVFTLAVLSAERYWAIIDPLGKYLHKGSRVTILTVISIWLASSLIAVPTAINTRVETVRANVIYRDNGELYNKTKDTDFCSPYPLAWLSTGYHHGIIIGRFIVYYALPLVVISYYYIRMALHLMRQASGVTGDMMRHGNTLIVRKKVAKMVLIFVFVFFLCFTPYYVFTFWFWFHDHTVDSFTPFWNYFRIVSFCLVYVNSCANPLALLLFSQTYRKCFFDFVVQYLLCRKTEVQREWPQIERGTSLRTSKSELLTFYRQRRETASLIRKSLAASSVAQSSI</sequence>
<evidence type="ECO:0000313" key="13">
    <source>
        <dbReference type="Proteomes" id="UP001187531"/>
    </source>
</evidence>
<evidence type="ECO:0000259" key="11">
    <source>
        <dbReference type="PROSITE" id="PS50262"/>
    </source>
</evidence>
<dbReference type="InterPro" id="IPR000276">
    <property type="entry name" value="GPCR_Rhodpsn"/>
</dbReference>
<feature type="transmembrane region" description="Helical" evidence="10">
    <location>
        <begin position="140"/>
        <end position="164"/>
    </location>
</feature>
<dbReference type="GO" id="GO:0008188">
    <property type="term" value="F:neuropeptide receptor activity"/>
    <property type="evidence" value="ECO:0007669"/>
    <property type="project" value="TreeGrafter"/>
</dbReference>
<dbReference type="AlphaFoldDB" id="A0AA88HT01"/>
<dbReference type="Gene3D" id="1.20.1070.10">
    <property type="entry name" value="Rhodopsin 7-helix transmembrane proteins"/>
    <property type="match status" value="1"/>
</dbReference>
<feature type="transmembrane region" description="Helical" evidence="10">
    <location>
        <begin position="28"/>
        <end position="53"/>
    </location>
</feature>
<evidence type="ECO:0000256" key="8">
    <source>
        <dbReference type="ARBA" id="ARBA00023224"/>
    </source>
</evidence>
<dbReference type="PROSITE" id="PS50262">
    <property type="entry name" value="G_PROTEIN_RECEP_F1_2"/>
    <property type="match status" value="1"/>
</dbReference>
<evidence type="ECO:0000256" key="10">
    <source>
        <dbReference type="SAM" id="Phobius"/>
    </source>
</evidence>
<dbReference type="SUPFAM" id="SSF81321">
    <property type="entry name" value="Family A G protein-coupled receptor-like"/>
    <property type="match status" value="1"/>
</dbReference>
<comment type="similarity">
    <text evidence="2 9">Belongs to the G-protein coupled receptor 1 family.</text>
</comment>
<evidence type="ECO:0000256" key="9">
    <source>
        <dbReference type="RuleBase" id="RU000688"/>
    </source>
</evidence>
<dbReference type="PANTHER" id="PTHR45695">
    <property type="entry name" value="LEUCOKININ RECEPTOR-RELATED"/>
    <property type="match status" value="1"/>
</dbReference>
<keyword evidence="8 9" id="KW-0807">Transducer</keyword>
<dbReference type="Proteomes" id="UP001187531">
    <property type="component" value="Unassembled WGS sequence"/>
</dbReference>
<feature type="transmembrane region" description="Helical" evidence="10">
    <location>
        <begin position="264"/>
        <end position="287"/>
    </location>
</feature>
<evidence type="ECO:0000256" key="3">
    <source>
        <dbReference type="ARBA" id="ARBA00022692"/>
    </source>
</evidence>
<evidence type="ECO:0000256" key="4">
    <source>
        <dbReference type="ARBA" id="ARBA00022989"/>
    </source>
</evidence>
<accession>A0AA88HT01</accession>
<name>A0AA88HT01_ARTSF</name>
<organism evidence="12 13">
    <name type="scientific">Artemia franciscana</name>
    <name type="common">Brine shrimp</name>
    <name type="synonym">Artemia sanfranciscana</name>
    <dbReference type="NCBI Taxonomy" id="6661"/>
    <lineage>
        <taxon>Eukaryota</taxon>
        <taxon>Metazoa</taxon>
        <taxon>Ecdysozoa</taxon>
        <taxon>Arthropoda</taxon>
        <taxon>Crustacea</taxon>
        <taxon>Branchiopoda</taxon>
        <taxon>Anostraca</taxon>
        <taxon>Artemiidae</taxon>
        <taxon>Artemia</taxon>
    </lineage>
</organism>
<keyword evidence="4 10" id="KW-1133">Transmembrane helix</keyword>